<gene>
    <name evidence="4" type="ORF">DO97_18550</name>
</gene>
<feature type="domain" description="Gfo/Idh/MocA-like oxidoreductase C-terminal" evidence="3">
    <location>
        <begin position="147"/>
        <end position="325"/>
    </location>
</feature>
<dbReference type="OrthoDB" id="455005at2"/>
<evidence type="ECO:0000259" key="3">
    <source>
        <dbReference type="Pfam" id="PF02894"/>
    </source>
</evidence>
<accession>A0A098TNR1</accession>
<keyword evidence="4" id="KW-0808">Transferase</keyword>
<dbReference type="PANTHER" id="PTHR43377:SF10">
    <property type="entry name" value="BILIVERDIN REDUCTASE"/>
    <property type="match status" value="1"/>
</dbReference>
<dbReference type="Proteomes" id="UP000030170">
    <property type="component" value="Unassembled WGS sequence"/>
</dbReference>
<dbReference type="PANTHER" id="PTHR43377">
    <property type="entry name" value="BILIVERDIN REDUCTASE A"/>
    <property type="match status" value="1"/>
</dbReference>
<evidence type="ECO:0000259" key="2">
    <source>
        <dbReference type="Pfam" id="PF01408"/>
    </source>
</evidence>
<dbReference type="SUPFAM" id="SSF55347">
    <property type="entry name" value="Glyceraldehyde-3-phosphate dehydrogenase-like, C-terminal domain"/>
    <property type="match status" value="1"/>
</dbReference>
<sequence length="337" mass="36577">MGIKLPLRVGLVGTGYAAKLRADALQSDPRWQLLAVVGYTPTKTQEFAKIYQAEVLSSWVELVHRPDLDLVIIATINRDHGAIAQAALLAGKHVVVEYPLALNFREAEKLVTLATTQKRLLHVEHIELLGGVHQALQAALPQVGSAFYARYATITPQHPAPQRWTYQPDLFGFPLVGALSRVHRLTDVFGAVETVTAQARLWPGDEPYYASCICNAQLRFQSGLLAEVSYGKGEHFGSGERTLTVHGDQGSLIFAGDEGRLMQGDSSQPLTVGSRRGLFAKDTQMVLAHLLEGEPLYVAPAASLYALQVADAARRSVETGQRISLENSPTPGVSPVL</sequence>
<feature type="domain" description="Gfo/Idh/MocA-like oxidoreductase N-terminal" evidence="2">
    <location>
        <begin position="7"/>
        <end position="125"/>
    </location>
</feature>
<reference evidence="4 5" key="1">
    <citation type="journal article" date="2014" name="Mol. Ecol.">
        <title>Evolution of Synechococcus.</title>
        <authorList>
            <person name="Dvorak P."/>
            <person name="Casamatta D."/>
            <person name="Hasler P."/>
            <person name="Poulickova A."/>
            <person name="Ondrej V."/>
            <person name="Sanges R."/>
        </authorList>
    </citation>
    <scope>NUCLEOTIDE SEQUENCE [LARGE SCALE GENOMIC DNA]</scope>
    <source>
        <strain evidence="4 5">CAUP A 1101</strain>
    </source>
</reference>
<dbReference type="SUPFAM" id="SSF51735">
    <property type="entry name" value="NAD(P)-binding Rossmann-fold domains"/>
    <property type="match status" value="1"/>
</dbReference>
<dbReference type="STRING" id="1497020.DO97_18550"/>
<dbReference type="Pfam" id="PF01408">
    <property type="entry name" value="GFO_IDH_MocA"/>
    <property type="match status" value="1"/>
</dbReference>
<protein>
    <submittedName>
        <fullName evidence="4">Glycosyl transferase family 2</fullName>
    </submittedName>
</protein>
<dbReference type="InterPro" id="IPR004104">
    <property type="entry name" value="Gfo/Idh/MocA-like_OxRdtase_C"/>
</dbReference>
<organism evidence="4 5">
    <name type="scientific">Neosynechococcus sphagnicola sy1</name>
    <dbReference type="NCBI Taxonomy" id="1497020"/>
    <lineage>
        <taxon>Bacteria</taxon>
        <taxon>Bacillati</taxon>
        <taxon>Cyanobacteriota</taxon>
        <taxon>Cyanophyceae</taxon>
        <taxon>Neosynechococcales</taxon>
        <taxon>Neosynechococcaceae</taxon>
        <taxon>Neosynechococcus</taxon>
    </lineage>
</organism>
<dbReference type="InterPro" id="IPR000683">
    <property type="entry name" value="Gfo/Idh/MocA-like_OxRdtase_N"/>
</dbReference>
<evidence type="ECO:0000256" key="1">
    <source>
        <dbReference type="ARBA" id="ARBA00010928"/>
    </source>
</evidence>
<proteinExistence type="inferred from homology"/>
<evidence type="ECO:0000313" key="5">
    <source>
        <dbReference type="Proteomes" id="UP000030170"/>
    </source>
</evidence>
<comment type="similarity">
    <text evidence="1">Belongs to the Gfo/Idh/MocA family.</text>
</comment>
<dbReference type="InterPro" id="IPR036291">
    <property type="entry name" value="NAD(P)-bd_dom_sf"/>
</dbReference>
<dbReference type="Gene3D" id="3.30.360.10">
    <property type="entry name" value="Dihydrodipicolinate Reductase, domain 2"/>
    <property type="match status" value="1"/>
</dbReference>
<keyword evidence="5" id="KW-1185">Reference proteome</keyword>
<dbReference type="GO" id="GO:0000166">
    <property type="term" value="F:nucleotide binding"/>
    <property type="evidence" value="ECO:0007669"/>
    <property type="project" value="InterPro"/>
</dbReference>
<dbReference type="Gene3D" id="3.40.50.720">
    <property type="entry name" value="NAD(P)-binding Rossmann-like Domain"/>
    <property type="match status" value="1"/>
</dbReference>
<dbReference type="AlphaFoldDB" id="A0A098TNR1"/>
<dbReference type="Pfam" id="PF02894">
    <property type="entry name" value="GFO_IDH_MocA_C"/>
    <property type="match status" value="1"/>
</dbReference>
<dbReference type="InterPro" id="IPR051450">
    <property type="entry name" value="Gfo/Idh/MocA_Oxidoreductases"/>
</dbReference>
<dbReference type="EMBL" id="JJML01000007">
    <property type="protein sequence ID" value="KGF73507.1"/>
    <property type="molecule type" value="Genomic_DNA"/>
</dbReference>
<dbReference type="GO" id="GO:0016740">
    <property type="term" value="F:transferase activity"/>
    <property type="evidence" value="ECO:0007669"/>
    <property type="project" value="UniProtKB-KW"/>
</dbReference>
<name>A0A098TNR1_9CYAN</name>
<comment type="caution">
    <text evidence="4">The sequence shown here is derived from an EMBL/GenBank/DDBJ whole genome shotgun (WGS) entry which is preliminary data.</text>
</comment>
<evidence type="ECO:0000313" key="4">
    <source>
        <dbReference type="EMBL" id="KGF73507.1"/>
    </source>
</evidence>